<dbReference type="AlphaFoldDB" id="C8WVU3"/>
<accession>C8WVU3</accession>
<dbReference type="HOGENOM" id="CLU_155689_0_0_9"/>
<dbReference type="EMBL" id="CP001727">
    <property type="protein sequence ID" value="ACV58215.1"/>
    <property type="molecule type" value="Genomic_DNA"/>
</dbReference>
<evidence type="ECO:0000313" key="1">
    <source>
        <dbReference type="EMBL" id="ACV58215.1"/>
    </source>
</evidence>
<dbReference type="Proteomes" id="UP000001917">
    <property type="component" value="Chromosome"/>
</dbReference>
<sequence length="135" mass="15362">MICMAEMPLHFGAAFLPYTTRICEEGIEMESSWRAKPYTLHIYIRDPTLIAWLESLPKRQRSRAIEAVLRRGLEHPIVGGSNLDIEDWAKSVAEAVVTAFQERGLAMATQQPQPSSPPSIPRNPVTAFLQRWDWD</sequence>
<reference evidence="1 2" key="2">
    <citation type="journal article" date="2010" name="Stand. Genomic Sci.">
        <title>Complete genome sequence of Alicyclobacillus acidocaldarius type strain (104-IA).</title>
        <authorList>
            <person name="Mavromatis K."/>
            <person name="Sikorski J."/>
            <person name="Lapidus A."/>
            <person name="Glavina Del Rio T."/>
            <person name="Copeland A."/>
            <person name="Tice H."/>
            <person name="Cheng J.F."/>
            <person name="Lucas S."/>
            <person name="Chen F."/>
            <person name="Nolan M."/>
            <person name="Bruce D."/>
            <person name="Goodwin L."/>
            <person name="Pitluck S."/>
            <person name="Ivanova N."/>
            <person name="Ovchinnikova G."/>
            <person name="Pati A."/>
            <person name="Chen A."/>
            <person name="Palaniappan K."/>
            <person name="Land M."/>
            <person name="Hauser L."/>
            <person name="Chang Y.J."/>
            <person name="Jeffries C.D."/>
            <person name="Chain P."/>
            <person name="Meincke L."/>
            <person name="Sims D."/>
            <person name="Chertkov O."/>
            <person name="Han C."/>
            <person name="Brettin T."/>
            <person name="Detter J.C."/>
            <person name="Wahrenburg C."/>
            <person name="Rohde M."/>
            <person name="Pukall R."/>
            <person name="Goker M."/>
            <person name="Bristow J."/>
            <person name="Eisen J.A."/>
            <person name="Markowitz V."/>
            <person name="Hugenholtz P."/>
            <person name="Klenk H.P."/>
            <person name="Kyrpides N.C."/>
        </authorList>
    </citation>
    <scope>NUCLEOTIDE SEQUENCE [LARGE SCALE GENOMIC DNA]</scope>
    <source>
        <strain evidence="2">ATCC 27009 / DSM 446 / BCRC 14685 / JCM 5260 / KCTC 1825 / NBRC 15652 / NCIMB 11725 / NRRL B-14509 / 104-IA</strain>
    </source>
</reference>
<protein>
    <submittedName>
        <fullName evidence="1">Uncharacterized protein</fullName>
    </submittedName>
</protein>
<dbReference type="KEGG" id="aac:Aaci_1184"/>
<evidence type="ECO:0000313" key="2">
    <source>
        <dbReference type="Proteomes" id="UP000001917"/>
    </source>
</evidence>
<proteinExistence type="predicted"/>
<name>C8WVU3_ALIAD</name>
<keyword evidence="2" id="KW-1185">Reference proteome</keyword>
<organism evidence="1 2">
    <name type="scientific">Alicyclobacillus acidocaldarius subsp. acidocaldarius (strain ATCC 27009 / DSM 446 / BCRC 14685 / JCM 5260 / KCTC 1825 / NBRC 15652 / NCIMB 11725 / NRRL B-14509 / 104-IA)</name>
    <name type="common">Bacillus acidocaldarius</name>
    <dbReference type="NCBI Taxonomy" id="521098"/>
    <lineage>
        <taxon>Bacteria</taxon>
        <taxon>Bacillati</taxon>
        <taxon>Bacillota</taxon>
        <taxon>Bacilli</taxon>
        <taxon>Bacillales</taxon>
        <taxon>Alicyclobacillaceae</taxon>
        <taxon>Alicyclobacillus</taxon>
    </lineage>
</organism>
<dbReference type="STRING" id="521098.Aaci_1184"/>
<reference evidence="2" key="1">
    <citation type="submission" date="2009-09" db="EMBL/GenBank/DDBJ databases">
        <title>The complete chromosome of Alicyclobacillus acidocaldarius subsp. acidocaldarius DSM 446.</title>
        <authorList>
            <consortium name="US DOE Joint Genome Institute (JGI-PGF)"/>
            <person name="Lucas S."/>
            <person name="Copeland A."/>
            <person name="Lapidus A."/>
            <person name="Glavina del Rio T."/>
            <person name="Dalin E."/>
            <person name="Tice H."/>
            <person name="Bruce D."/>
            <person name="Goodwin L."/>
            <person name="Pitluck S."/>
            <person name="Kyrpides N."/>
            <person name="Mavromatis K."/>
            <person name="Ivanova N."/>
            <person name="Ovchinnikova G."/>
            <person name="Chertkov O."/>
            <person name="Sims D."/>
            <person name="Brettin T."/>
            <person name="Detter J.C."/>
            <person name="Han C."/>
            <person name="Larimer F."/>
            <person name="Land M."/>
            <person name="Hauser L."/>
            <person name="Markowitz V."/>
            <person name="Cheng J.-F."/>
            <person name="Hugenholtz P."/>
            <person name="Woyke T."/>
            <person name="Wu D."/>
            <person name="Pukall R."/>
            <person name="Klenk H.-P."/>
            <person name="Eisen J.A."/>
        </authorList>
    </citation>
    <scope>NUCLEOTIDE SEQUENCE [LARGE SCALE GENOMIC DNA]</scope>
    <source>
        <strain evidence="2">ATCC 27009 / DSM 446 / BCRC 14685 / JCM 5260 / KCTC 1825 / NBRC 15652 / NCIMB 11725 / NRRL B-14509 / 104-IA</strain>
    </source>
</reference>
<gene>
    <name evidence="1" type="ordered locus">Aaci_1184</name>
</gene>